<dbReference type="RefSeq" id="WP_308421004.1">
    <property type="nucleotide sequence ID" value="NZ_BMHI01000009.1"/>
</dbReference>
<dbReference type="Proteomes" id="UP000636793">
    <property type="component" value="Unassembled WGS sequence"/>
</dbReference>
<feature type="compositionally biased region" description="Basic residues" evidence="4">
    <location>
        <begin position="66"/>
        <end position="75"/>
    </location>
</feature>
<dbReference type="Pfam" id="PF06737">
    <property type="entry name" value="Transglycosylas"/>
    <property type="match status" value="1"/>
</dbReference>
<sequence>MNYRLTKTATIAATTVVAGLGLTACNPGSSTGAHSAATSSSASSSATPSSSSAKPTHSAKATHSTKATHRAVAKKVSRDEARPSVTTRIVTSSETVGFKTVRKYDSTLSLGKTRVQQAGVSGAATATWRQQLAGNVVSRTTLVKRVVTKQPVNRVLVIGTKKAAPKVAPKPAPKPAPTTQPSSGAGLDLSRAAMWDRIAQCESGGNWAINTGNGYYGGLQFDIGTWLGAGGGSFAPRADLASRAEQITIANHVYASRGLGPWGCASAA</sequence>
<dbReference type="PROSITE" id="PS51257">
    <property type="entry name" value="PROKAR_LIPOPROTEIN"/>
    <property type="match status" value="1"/>
</dbReference>
<proteinExistence type="inferred from homology"/>
<name>A0A916TJC8_9MICO</name>
<feature type="domain" description="G5" evidence="6">
    <location>
        <begin position="82"/>
        <end position="162"/>
    </location>
</feature>
<evidence type="ECO:0000256" key="1">
    <source>
        <dbReference type="ARBA" id="ARBA00010830"/>
    </source>
</evidence>
<dbReference type="Gene3D" id="1.10.530.10">
    <property type="match status" value="1"/>
</dbReference>
<evidence type="ECO:0000259" key="6">
    <source>
        <dbReference type="PROSITE" id="PS51109"/>
    </source>
</evidence>
<protein>
    <recommendedName>
        <fullName evidence="6">G5 domain-containing protein</fullName>
    </recommendedName>
</protein>
<dbReference type="PROSITE" id="PS51109">
    <property type="entry name" value="G5"/>
    <property type="match status" value="1"/>
</dbReference>
<accession>A0A916TJC8</accession>
<dbReference type="AlphaFoldDB" id="A0A916TJC8"/>
<comment type="caution">
    <text evidence="7">The sequence shown here is derived from an EMBL/GenBank/DDBJ whole genome shotgun (WGS) entry which is preliminary data.</text>
</comment>
<dbReference type="Gene3D" id="2.20.230.10">
    <property type="entry name" value="Resuscitation-promoting factor rpfb"/>
    <property type="match status" value="1"/>
</dbReference>
<dbReference type="GO" id="GO:0016787">
    <property type="term" value="F:hydrolase activity"/>
    <property type="evidence" value="ECO:0007669"/>
    <property type="project" value="UniProtKB-KW"/>
</dbReference>
<evidence type="ECO:0000256" key="3">
    <source>
        <dbReference type="ARBA" id="ARBA00022801"/>
    </source>
</evidence>
<dbReference type="InterPro" id="IPR011098">
    <property type="entry name" value="G5_dom"/>
</dbReference>
<comment type="similarity">
    <text evidence="1">Belongs to the transglycosylase family. Rpf subfamily.</text>
</comment>
<organism evidence="7 8">
    <name type="scientific">Flexivirga endophytica</name>
    <dbReference type="NCBI Taxonomy" id="1849103"/>
    <lineage>
        <taxon>Bacteria</taxon>
        <taxon>Bacillati</taxon>
        <taxon>Actinomycetota</taxon>
        <taxon>Actinomycetes</taxon>
        <taxon>Micrococcales</taxon>
        <taxon>Dermacoccaceae</taxon>
        <taxon>Flexivirga</taxon>
    </lineage>
</organism>
<dbReference type="InterPro" id="IPR023346">
    <property type="entry name" value="Lysozyme-like_dom_sf"/>
</dbReference>
<keyword evidence="8" id="KW-1185">Reference proteome</keyword>
<feature type="compositionally biased region" description="Low complexity" evidence="4">
    <location>
        <begin position="28"/>
        <end position="62"/>
    </location>
</feature>
<dbReference type="SMART" id="SM01208">
    <property type="entry name" value="G5"/>
    <property type="match status" value="1"/>
</dbReference>
<feature type="region of interest" description="Disordered" evidence="4">
    <location>
        <begin position="28"/>
        <end position="88"/>
    </location>
</feature>
<keyword evidence="2 5" id="KW-0732">Signal</keyword>
<dbReference type="SUPFAM" id="SSF53955">
    <property type="entry name" value="Lysozyme-like"/>
    <property type="match status" value="1"/>
</dbReference>
<evidence type="ECO:0000256" key="4">
    <source>
        <dbReference type="SAM" id="MobiDB-lite"/>
    </source>
</evidence>
<dbReference type="InterPro" id="IPR010618">
    <property type="entry name" value="RPF"/>
</dbReference>
<feature type="compositionally biased region" description="Pro residues" evidence="4">
    <location>
        <begin position="168"/>
        <end position="178"/>
    </location>
</feature>
<reference evidence="7" key="1">
    <citation type="journal article" date="2014" name="Int. J. Syst. Evol. Microbiol.">
        <title>Complete genome sequence of Corynebacterium casei LMG S-19264T (=DSM 44701T), isolated from a smear-ripened cheese.</title>
        <authorList>
            <consortium name="US DOE Joint Genome Institute (JGI-PGF)"/>
            <person name="Walter F."/>
            <person name="Albersmeier A."/>
            <person name="Kalinowski J."/>
            <person name="Ruckert C."/>
        </authorList>
    </citation>
    <scope>NUCLEOTIDE SEQUENCE</scope>
    <source>
        <strain evidence="7">CGMCC 1.15085</strain>
    </source>
</reference>
<gene>
    <name evidence="7" type="ORF">GCM10011492_43860</name>
</gene>
<evidence type="ECO:0000256" key="5">
    <source>
        <dbReference type="SAM" id="SignalP"/>
    </source>
</evidence>
<feature type="chain" id="PRO_5039292376" description="G5 domain-containing protein" evidence="5">
    <location>
        <begin position="19"/>
        <end position="268"/>
    </location>
</feature>
<dbReference type="Pfam" id="PF07501">
    <property type="entry name" value="G5"/>
    <property type="match status" value="1"/>
</dbReference>
<feature type="region of interest" description="Disordered" evidence="4">
    <location>
        <begin position="165"/>
        <end position="186"/>
    </location>
</feature>
<dbReference type="EMBL" id="BMHI01000009">
    <property type="protein sequence ID" value="GGB47876.1"/>
    <property type="molecule type" value="Genomic_DNA"/>
</dbReference>
<keyword evidence="3" id="KW-0378">Hydrolase</keyword>
<feature type="signal peptide" evidence="5">
    <location>
        <begin position="1"/>
        <end position="18"/>
    </location>
</feature>
<evidence type="ECO:0000313" key="7">
    <source>
        <dbReference type="EMBL" id="GGB47876.1"/>
    </source>
</evidence>
<evidence type="ECO:0000256" key="2">
    <source>
        <dbReference type="ARBA" id="ARBA00022729"/>
    </source>
</evidence>
<reference evidence="7" key="2">
    <citation type="submission" date="2020-09" db="EMBL/GenBank/DDBJ databases">
        <authorList>
            <person name="Sun Q."/>
            <person name="Zhou Y."/>
        </authorList>
    </citation>
    <scope>NUCLEOTIDE SEQUENCE</scope>
    <source>
        <strain evidence="7">CGMCC 1.15085</strain>
    </source>
</reference>
<dbReference type="CDD" id="cd13925">
    <property type="entry name" value="RPF"/>
    <property type="match status" value="1"/>
</dbReference>
<evidence type="ECO:0000313" key="8">
    <source>
        <dbReference type="Proteomes" id="UP000636793"/>
    </source>
</evidence>